<sequence>MDFKKIKECNSSDGRDYLSYRYNNNTYKIYSPHLKWQTALEKCASKEWELFYPKNEKELIIAKKLMTEMELKHIFVGITSKDKNGVFATIDGRYNDDDCSHQFSYICTKRQPRLDVTNRDSSVPAEKSKEKFFRNDYKYLGHKDSFYKAHPTPRQWESARRKCIMEGASLFYPEDGVEVHEVNRYLNQTQPWFQYMFIGISTRLANGVYMTVDGESIRNVYNEWYRKVPSGANGRHSCVTLSREGFLNDIKCSEERPFVCKKKAASIEWNIDCNVPYKDYKYNANTGICYKFHLQRLNWRDALEACDDEQAKLAIINTVEEANYLANISNNTPKEMVQGWYLCPYVHLGYHYDTTENDWRTIEGESLEKTGYAVWDNYQIDGEDERCGAMLYNGRLNDVSCENLKCFFVCEIEDGYRNFNLTSDIR</sequence>
<dbReference type="InterPro" id="IPR050801">
    <property type="entry name" value="Ca-Dep_Lectins_ImmuneDev"/>
</dbReference>
<dbReference type="Gene3D" id="3.10.100.10">
    <property type="entry name" value="Mannose-Binding Protein A, subunit A"/>
    <property type="match status" value="3"/>
</dbReference>
<dbReference type="PROSITE" id="PS00615">
    <property type="entry name" value="C_TYPE_LECTIN_1"/>
    <property type="match status" value="2"/>
</dbReference>
<dbReference type="PROSITE" id="PS50041">
    <property type="entry name" value="C_TYPE_LECTIN_2"/>
    <property type="match status" value="2"/>
</dbReference>
<evidence type="ECO:0000259" key="2">
    <source>
        <dbReference type="PROSITE" id="PS50041"/>
    </source>
</evidence>
<keyword evidence="4" id="KW-1185">Reference proteome</keyword>
<dbReference type="InterPro" id="IPR001304">
    <property type="entry name" value="C-type_lectin-like"/>
</dbReference>
<keyword evidence="1" id="KW-1015">Disulfide bond</keyword>
<organism evidence="3 4">
    <name type="scientific">Papilio machaon</name>
    <name type="common">Old World swallowtail butterfly</name>
    <dbReference type="NCBI Taxonomy" id="76193"/>
    <lineage>
        <taxon>Eukaryota</taxon>
        <taxon>Metazoa</taxon>
        <taxon>Ecdysozoa</taxon>
        <taxon>Arthropoda</taxon>
        <taxon>Hexapoda</taxon>
        <taxon>Insecta</taxon>
        <taxon>Pterygota</taxon>
        <taxon>Neoptera</taxon>
        <taxon>Endopterygota</taxon>
        <taxon>Lepidoptera</taxon>
        <taxon>Glossata</taxon>
        <taxon>Ditrysia</taxon>
        <taxon>Papilionoidea</taxon>
        <taxon>Papilionidae</taxon>
        <taxon>Papilioninae</taxon>
        <taxon>Papilio</taxon>
    </lineage>
</organism>
<dbReference type="AlphaFoldDB" id="A0A194RMJ4"/>
<accession>A0A194RMJ4</accession>
<dbReference type="Proteomes" id="UP000053240">
    <property type="component" value="Unassembled WGS sequence"/>
</dbReference>
<dbReference type="InParanoid" id="A0A194RMJ4"/>
<evidence type="ECO:0000313" key="3">
    <source>
        <dbReference type="EMBL" id="KPJ19048.1"/>
    </source>
</evidence>
<name>A0A194RMJ4_PAPMA</name>
<evidence type="ECO:0000313" key="4">
    <source>
        <dbReference type="Proteomes" id="UP000053240"/>
    </source>
</evidence>
<dbReference type="InterPro" id="IPR016186">
    <property type="entry name" value="C-type_lectin-like/link_sf"/>
</dbReference>
<dbReference type="SMART" id="SM00034">
    <property type="entry name" value="CLECT"/>
    <property type="match status" value="3"/>
</dbReference>
<dbReference type="PANTHER" id="PTHR22801">
    <property type="entry name" value="LITHOSTATHINE"/>
    <property type="match status" value="1"/>
</dbReference>
<feature type="domain" description="C-type lectin" evidence="2">
    <location>
        <begin position="142"/>
        <end position="261"/>
    </location>
</feature>
<dbReference type="PANTHER" id="PTHR22801:SF63">
    <property type="entry name" value="C-TYPE LECTIN DOMAIN-CONTAINING PROTEIN"/>
    <property type="match status" value="1"/>
</dbReference>
<protein>
    <submittedName>
        <fullName evidence="3">Hemolymph lipopolysaccharide-binding protein</fullName>
    </submittedName>
</protein>
<gene>
    <name evidence="3" type="ORF">RR48_12559</name>
</gene>
<dbReference type="CDD" id="cd00037">
    <property type="entry name" value="CLECT"/>
    <property type="match status" value="3"/>
</dbReference>
<dbReference type="EMBL" id="KQ459984">
    <property type="protein sequence ID" value="KPJ19048.1"/>
    <property type="molecule type" value="Genomic_DNA"/>
</dbReference>
<dbReference type="InterPro" id="IPR016187">
    <property type="entry name" value="CTDL_fold"/>
</dbReference>
<dbReference type="InterPro" id="IPR018378">
    <property type="entry name" value="C-type_lectin_CS"/>
</dbReference>
<evidence type="ECO:0000256" key="1">
    <source>
        <dbReference type="ARBA" id="ARBA00023157"/>
    </source>
</evidence>
<dbReference type="Pfam" id="PF00059">
    <property type="entry name" value="Lectin_C"/>
    <property type="match status" value="2"/>
</dbReference>
<reference evidence="3 4" key="1">
    <citation type="journal article" date="2015" name="Nat. Commun.">
        <title>Outbred genome sequencing and CRISPR/Cas9 gene editing in butterflies.</title>
        <authorList>
            <person name="Li X."/>
            <person name="Fan D."/>
            <person name="Zhang W."/>
            <person name="Liu G."/>
            <person name="Zhang L."/>
            <person name="Zhao L."/>
            <person name="Fang X."/>
            <person name="Chen L."/>
            <person name="Dong Y."/>
            <person name="Chen Y."/>
            <person name="Ding Y."/>
            <person name="Zhao R."/>
            <person name="Feng M."/>
            <person name="Zhu Y."/>
            <person name="Feng Y."/>
            <person name="Jiang X."/>
            <person name="Zhu D."/>
            <person name="Xiang H."/>
            <person name="Feng X."/>
            <person name="Li S."/>
            <person name="Wang J."/>
            <person name="Zhang G."/>
            <person name="Kronforst M.R."/>
            <person name="Wang W."/>
        </authorList>
    </citation>
    <scope>NUCLEOTIDE SEQUENCE [LARGE SCALE GENOMIC DNA]</scope>
    <source>
        <strain evidence="3">Ya'a_city_454_Pm</strain>
        <tissue evidence="3">Whole body</tissue>
    </source>
</reference>
<feature type="domain" description="C-type lectin" evidence="2">
    <location>
        <begin position="285"/>
        <end position="402"/>
    </location>
</feature>
<dbReference type="SUPFAM" id="SSF56436">
    <property type="entry name" value="C-type lectin-like"/>
    <property type="match status" value="3"/>
</dbReference>
<proteinExistence type="predicted"/>